<organism evidence="7 8">
    <name type="scientific">Parahalioglobus pacificus</name>
    <dbReference type="NCBI Taxonomy" id="930806"/>
    <lineage>
        <taxon>Bacteria</taxon>
        <taxon>Pseudomonadati</taxon>
        <taxon>Pseudomonadota</taxon>
        <taxon>Gammaproteobacteria</taxon>
        <taxon>Cellvibrionales</taxon>
        <taxon>Halieaceae</taxon>
        <taxon>Parahalioglobus</taxon>
    </lineage>
</organism>
<evidence type="ECO:0000313" key="7">
    <source>
        <dbReference type="EMBL" id="GHD26600.1"/>
    </source>
</evidence>
<dbReference type="PANTHER" id="PTHR10996">
    <property type="entry name" value="2-HYDROXYACID DEHYDROGENASE-RELATED"/>
    <property type="match status" value="1"/>
</dbReference>
<keyword evidence="1" id="KW-0521">NADP</keyword>
<dbReference type="AlphaFoldDB" id="A0A918XD85"/>
<dbReference type="Pfam" id="PF00389">
    <property type="entry name" value="2-Hacid_dh"/>
    <property type="match status" value="1"/>
</dbReference>
<evidence type="ECO:0000256" key="1">
    <source>
        <dbReference type="ARBA" id="ARBA00022857"/>
    </source>
</evidence>
<keyword evidence="8" id="KW-1185">Reference proteome</keyword>
<evidence type="ECO:0000313" key="8">
    <source>
        <dbReference type="Proteomes" id="UP000644693"/>
    </source>
</evidence>
<dbReference type="GO" id="GO:0005829">
    <property type="term" value="C:cytosol"/>
    <property type="evidence" value="ECO:0007669"/>
    <property type="project" value="TreeGrafter"/>
</dbReference>
<dbReference type="InterPro" id="IPR050223">
    <property type="entry name" value="D-isomer_2-hydroxyacid_DH"/>
</dbReference>
<evidence type="ECO:0000259" key="5">
    <source>
        <dbReference type="Pfam" id="PF00389"/>
    </source>
</evidence>
<dbReference type="SUPFAM" id="SSF52283">
    <property type="entry name" value="Formate/glycerate dehydrogenase catalytic domain-like"/>
    <property type="match status" value="1"/>
</dbReference>
<dbReference type="RefSeq" id="WP_229802530.1">
    <property type="nucleotide sequence ID" value="NZ_BMYM01000001.1"/>
</dbReference>
<proteinExistence type="inferred from homology"/>
<evidence type="ECO:0000259" key="6">
    <source>
        <dbReference type="Pfam" id="PF02826"/>
    </source>
</evidence>
<dbReference type="GO" id="GO:0051287">
    <property type="term" value="F:NAD binding"/>
    <property type="evidence" value="ECO:0007669"/>
    <property type="project" value="InterPro"/>
</dbReference>
<comment type="similarity">
    <text evidence="4">Belongs to the D-isomer specific 2-hydroxyacid dehydrogenase family.</text>
</comment>
<dbReference type="Pfam" id="PF02826">
    <property type="entry name" value="2-Hacid_dh_C"/>
    <property type="match status" value="1"/>
</dbReference>
<dbReference type="InterPro" id="IPR006140">
    <property type="entry name" value="D-isomer_DH_NAD-bd"/>
</dbReference>
<dbReference type="GO" id="GO:0030267">
    <property type="term" value="F:glyoxylate reductase (NADPH) activity"/>
    <property type="evidence" value="ECO:0007669"/>
    <property type="project" value="TreeGrafter"/>
</dbReference>
<dbReference type="PANTHER" id="PTHR10996:SF178">
    <property type="entry name" value="2-HYDROXYACID DEHYDROGENASE YGL185C-RELATED"/>
    <property type="match status" value="1"/>
</dbReference>
<keyword evidence="3" id="KW-0520">NAD</keyword>
<dbReference type="Gene3D" id="3.40.50.720">
    <property type="entry name" value="NAD(P)-binding Rossmann-like Domain"/>
    <property type="match status" value="2"/>
</dbReference>
<protein>
    <submittedName>
        <fullName evidence="7">Gluconate 2-dehydrogenase</fullName>
    </submittedName>
</protein>
<evidence type="ECO:0000256" key="3">
    <source>
        <dbReference type="ARBA" id="ARBA00023027"/>
    </source>
</evidence>
<dbReference type="InterPro" id="IPR006139">
    <property type="entry name" value="D-isomer_2_OHA_DH_cat_dom"/>
</dbReference>
<gene>
    <name evidence="7" type="ORF">GCM10007053_03700</name>
</gene>
<feature type="domain" description="D-isomer specific 2-hydroxyacid dehydrogenase NAD-binding" evidence="6">
    <location>
        <begin position="97"/>
        <end position="267"/>
    </location>
</feature>
<sequence>MSTLFPDAPAHWRWITGEGDTRAIIEKHGSEVDVLLSASIEKLDKVMLSHFPKLKMIASISAGFSNIDLDECRARNIAVTNAPGLNSADVADLAATFLTSLLLRLPQMQTYILDNQWVTPAGPLRHSLRNTPVGIVGFGSIGKEVATRLTPFGLDLKWWGPRAKPEVDIPYVNSIEALADQCQGLVVCCRPDASNRHLINEDILNRLGSDGVLVNVARGSVVDEEALIDALCSHRIAGAGLDVFDPEPTSGDRWANVPNVMLTPHRGGSTYETLFAQAQIAQRNVESFLAGGPLQTSVL</sequence>
<feature type="domain" description="D-isomer specific 2-hydroxyacid dehydrogenase catalytic" evidence="5">
    <location>
        <begin position="28"/>
        <end position="298"/>
    </location>
</feature>
<dbReference type="GO" id="GO:0016618">
    <property type="term" value="F:hydroxypyruvate reductase [NAD(P)H] activity"/>
    <property type="evidence" value="ECO:0007669"/>
    <property type="project" value="TreeGrafter"/>
</dbReference>
<evidence type="ECO:0000256" key="4">
    <source>
        <dbReference type="RuleBase" id="RU003719"/>
    </source>
</evidence>
<keyword evidence="2 4" id="KW-0560">Oxidoreductase</keyword>
<dbReference type="Proteomes" id="UP000644693">
    <property type="component" value="Unassembled WGS sequence"/>
</dbReference>
<dbReference type="EMBL" id="BMYM01000001">
    <property type="protein sequence ID" value="GHD26600.1"/>
    <property type="molecule type" value="Genomic_DNA"/>
</dbReference>
<dbReference type="FunFam" id="3.40.50.720:FF:000213">
    <property type="entry name" value="Putative 2-hydroxyacid dehydrogenase"/>
    <property type="match status" value="1"/>
</dbReference>
<dbReference type="InterPro" id="IPR036291">
    <property type="entry name" value="NAD(P)-bd_dom_sf"/>
</dbReference>
<evidence type="ECO:0000256" key="2">
    <source>
        <dbReference type="ARBA" id="ARBA00023002"/>
    </source>
</evidence>
<name>A0A918XD85_9GAMM</name>
<comment type="caution">
    <text evidence="7">The sequence shown here is derived from an EMBL/GenBank/DDBJ whole genome shotgun (WGS) entry which is preliminary data.</text>
</comment>
<accession>A0A918XD85</accession>
<reference evidence="7" key="1">
    <citation type="journal article" date="2014" name="Int. J. Syst. Evol. Microbiol.">
        <title>Complete genome sequence of Corynebacterium casei LMG S-19264T (=DSM 44701T), isolated from a smear-ripened cheese.</title>
        <authorList>
            <consortium name="US DOE Joint Genome Institute (JGI-PGF)"/>
            <person name="Walter F."/>
            <person name="Albersmeier A."/>
            <person name="Kalinowski J."/>
            <person name="Ruckert C."/>
        </authorList>
    </citation>
    <scope>NUCLEOTIDE SEQUENCE</scope>
    <source>
        <strain evidence="7">KCTC 23430</strain>
    </source>
</reference>
<reference evidence="7" key="2">
    <citation type="submission" date="2020-09" db="EMBL/GenBank/DDBJ databases">
        <authorList>
            <person name="Sun Q."/>
            <person name="Kim S."/>
        </authorList>
    </citation>
    <scope>NUCLEOTIDE SEQUENCE</scope>
    <source>
        <strain evidence="7">KCTC 23430</strain>
    </source>
</reference>
<dbReference type="SUPFAM" id="SSF51735">
    <property type="entry name" value="NAD(P)-binding Rossmann-fold domains"/>
    <property type="match status" value="1"/>
</dbReference>